<dbReference type="GeneID" id="98062272"/>
<evidence type="ECO:0000256" key="1">
    <source>
        <dbReference type="ARBA" id="ARBA00022670"/>
    </source>
</evidence>
<evidence type="ECO:0000313" key="6">
    <source>
        <dbReference type="Proteomes" id="UP000235589"/>
    </source>
</evidence>
<accession>A0A2K9P1A9</accession>
<dbReference type="HAMAP" id="MF_00626">
    <property type="entry name" value="Germination_prot"/>
    <property type="match status" value="1"/>
</dbReference>
<comment type="function">
    <text evidence="4">Initiates the rapid degradation of small, acid-soluble proteins during spore germination.</text>
</comment>
<comment type="PTM">
    <text evidence="4">Autoproteolytically processed. The inactive tetrameric zymogen termed p46 autoprocesses to a smaller form termed p41, which is active only during spore germination.</text>
</comment>
<sequence>MAEQVRCDLALEAKELYSETAEKADEVGGISVDEYSIENIIKVTRVKILNEEGEENLGKPKGDYITIEMPSRFYGEQKIYEKMCQVCAEELKSLTDKFITKDDDVILVVGLGNQNITADALGPKVISSLMITRHLKEYVPDEIQNGVRSICGIVPGVLGLTGIETGEIIRGLVDRIKPKLVIAIDALCSRKMERVNTTIQISDTGITPGEGVGNKRKGLNIDTLGTPVIAIGVPTVVDAATIAGDTLDMLVNAASQGKAGVLKDLPTRQTLKLIGEMADEKYELIKEVIKPKFGSFIVAPKDVDTIIDDISSVVANGINIAVNDGITLKDVDRYR</sequence>
<keyword evidence="3 4" id="KW-0865">Zymogen</keyword>
<dbReference type="AlphaFoldDB" id="A0A2K9P1A9"/>
<dbReference type="EC" id="3.4.24.78" evidence="4"/>
<dbReference type="PIRSF" id="PIRSF019549">
    <property type="entry name" value="Peptidase_A25"/>
    <property type="match status" value="1"/>
</dbReference>
<dbReference type="EMBL" id="CP020991">
    <property type="protein sequence ID" value="AUO19030.1"/>
    <property type="molecule type" value="Genomic_DNA"/>
</dbReference>
<name>A0A2K9P1A9_9FIRM</name>
<reference evidence="5 6" key="1">
    <citation type="submission" date="2017-04" db="EMBL/GenBank/DDBJ databases">
        <title>Monoglobus pectinilyticus 14 draft genome.</title>
        <authorList>
            <person name="Kim C."/>
            <person name="Rosendale D.I."/>
            <person name="Kelly W.J."/>
            <person name="Tannock G.W."/>
            <person name="Patchett M.L."/>
            <person name="Jordens J.Z."/>
        </authorList>
    </citation>
    <scope>NUCLEOTIDE SEQUENCE [LARGE SCALE GENOMIC DNA]</scope>
    <source>
        <strain evidence="5 6">14</strain>
    </source>
</reference>
<keyword evidence="2 4" id="KW-0378">Hydrolase</keyword>
<feature type="propeptide" id="PRO_5015014476" evidence="4">
    <location>
        <begin position="1"/>
        <end position="8"/>
    </location>
</feature>
<evidence type="ECO:0000313" key="5">
    <source>
        <dbReference type="EMBL" id="AUO19030.1"/>
    </source>
</evidence>
<dbReference type="Proteomes" id="UP000235589">
    <property type="component" value="Chromosome"/>
</dbReference>
<dbReference type="RefSeq" id="WP_102365271.1">
    <property type="nucleotide sequence ID" value="NZ_CP020991.1"/>
</dbReference>
<evidence type="ECO:0000256" key="4">
    <source>
        <dbReference type="HAMAP-Rule" id="MF_00626"/>
    </source>
</evidence>
<dbReference type="OrthoDB" id="9777293at2"/>
<proteinExistence type="inferred from homology"/>
<dbReference type="GO" id="GO:0009847">
    <property type="term" value="P:spore germination"/>
    <property type="evidence" value="ECO:0007669"/>
    <property type="project" value="UniProtKB-UniRule"/>
</dbReference>
<feature type="chain" id="PRO_5023403364" description="Germination protease" evidence="4">
    <location>
        <begin position="9"/>
        <end position="335"/>
    </location>
</feature>
<evidence type="ECO:0000256" key="2">
    <source>
        <dbReference type="ARBA" id="ARBA00022801"/>
    </source>
</evidence>
<dbReference type="InterPro" id="IPR005080">
    <property type="entry name" value="Peptidase_A25"/>
</dbReference>
<dbReference type="Gene3D" id="3.40.50.1450">
    <property type="entry name" value="HybD-like"/>
    <property type="match status" value="1"/>
</dbReference>
<dbReference type="GO" id="GO:0004222">
    <property type="term" value="F:metalloendopeptidase activity"/>
    <property type="evidence" value="ECO:0007669"/>
    <property type="project" value="UniProtKB-UniRule"/>
</dbReference>
<dbReference type="Pfam" id="PF03418">
    <property type="entry name" value="Peptidase_A25"/>
    <property type="match status" value="2"/>
</dbReference>
<gene>
    <name evidence="4" type="primary">gpr</name>
    <name evidence="5" type="ORF">B9O19_00854</name>
</gene>
<keyword evidence="6" id="KW-1185">Reference proteome</keyword>
<comment type="similarity">
    <text evidence="4">Belongs to the peptidase A25 family.</text>
</comment>
<keyword evidence="1 4" id="KW-0645">Protease</keyword>
<comment type="subunit">
    <text evidence="4">Homotetramer.</text>
</comment>
<protein>
    <recommendedName>
        <fullName evidence="4">Germination protease</fullName>
        <ecNumber evidence="4">3.4.24.78</ecNumber>
    </recommendedName>
    <alternativeName>
        <fullName evidence="4">GPR endopeptidase</fullName>
    </alternativeName>
    <alternativeName>
        <fullName evidence="4">Germination proteinase</fullName>
    </alternativeName>
    <alternativeName>
        <fullName evidence="4">Spore protease</fullName>
    </alternativeName>
</protein>
<dbReference type="SUPFAM" id="SSF53163">
    <property type="entry name" value="HybD-like"/>
    <property type="match status" value="1"/>
</dbReference>
<dbReference type="NCBIfam" id="TIGR01441">
    <property type="entry name" value="GPR"/>
    <property type="match status" value="1"/>
</dbReference>
<organism evidence="5 6">
    <name type="scientific">Monoglobus pectinilyticus</name>
    <dbReference type="NCBI Taxonomy" id="1981510"/>
    <lineage>
        <taxon>Bacteria</taxon>
        <taxon>Bacillati</taxon>
        <taxon>Bacillota</taxon>
        <taxon>Clostridia</taxon>
        <taxon>Monoglobales</taxon>
        <taxon>Monoglobaceae</taxon>
        <taxon>Monoglobus</taxon>
    </lineage>
</organism>
<dbReference type="GO" id="GO:0006508">
    <property type="term" value="P:proteolysis"/>
    <property type="evidence" value="ECO:0007669"/>
    <property type="project" value="UniProtKB-UniRule"/>
</dbReference>
<dbReference type="KEGG" id="mpec:B9O19_00854"/>
<comment type="catalytic activity">
    <reaction evidence="4">
        <text>Endopeptidase action with P4 Glu or Asp, P1 preferably Glu &gt; Asp, P1' hydrophobic and P2' Ala.</text>
        <dbReference type="EC" id="3.4.24.78"/>
    </reaction>
</comment>
<evidence type="ECO:0000256" key="3">
    <source>
        <dbReference type="ARBA" id="ARBA00023145"/>
    </source>
</evidence>
<dbReference type="InterPro" id="IPR023430">
    <property type="entry name" value="Pept_HybD-like_dom_sf"/>
</dbReference>